<name>A0A0C3GHC1_OIDMZ</name>
<dbReference type="AlphaFoldDB" id="A0A0C3GHC1"/>
<comment type="similarity">
    <text evidence="1">Belongs to the ustYa family.</text>
</comment>
<protein>
    <submittedName>
        <fullName evidence="3">Uncharacterized protein</fullName>
    </submittedName>
</protein>
<dbReference type="PANTHER" id="PTHR33365">
    <property type="entry name" value="YALI0B05434P"/>
    <property type="match status" value="1"/>
</dbReference>
<proteinExistence type="inferred from homology"/>
<dbReference type="InParanoid" id="A0A0C3GHC1"/>
<dbReference type="EMBL" id="KN832886">
    <property type="protein sequence ID" value="KIM95535.1"/>
    <property type="molecule type" value="Genomic_DNA"/>
</dbReference>
<keyword evidence="4" id="KW-1185">Reference proteome</keyword>
<accession>A0A0C3GHC1</accession>
<organism evidence="3 4">
    <name type="scientific">Oidiodendron maius (strain Zn)</name>
    <dbReference type="NCBI Taxonomy" id="913774"/>
    <lineage>
        <taxon>Eukaryota</taxon>
        <taxon>Fungi</taxon>
        <taxon>Dikarya</taxon>
        <taxon>Ascomycota</taxon>
        <taxon>Pezizomycotina</taxon>
        <taxon>Leotiomycetes</taxon>
        <taxon>Leotiomycetes incertae sedis</taxon>
        <taxon>Myxotrichaceae</taxon>
        <taxon>Oidiodendron</taxon>
    </lineage>
</organism>
<evidence type="ECO:0000256" key="2">
    <source>
        <dbReference type="SAM" id="Phobius"/>
    </source>
</evidence>
<reference evidence="4" key="2">
    <citation type="submission" date="2015-01" db="EMBL/GenBank/DDBJ databases">
        <title>Evolutionary Origins and Diversification of the Mycorrhizal Mutualists.</title>
        <authorList>
            <consortium name="DOE Joint Genome Institute"/>
            <consortium name="Mycorrhizal Genomics Consortium"/>
            <person name="Kohler A."/>
            <person name="Kuo A."/>
            <person name="Nagy L.G."/>
            <person name="Floudas D."/>
            <person name="Copeland A."/>
            <person name="Barry K.W."/>
            <person name="Cichocki N."/>
            <person name="Veneault-Fourrey C."/>
            <person name="LaButti K."/>
            <person name="Lindquist E.A."/>
            <person name="Lipzen A."/>
            <person name="Lundell T."/>
            <person name="Morin E."/>
            <person name="Murat C."/>
            <person name="Riley R."/>
            <person name="Ohm R."/>
            <person name="Sun H."/>
            <person name="Tunlid A."/>
            <person name="Henrissat B."/>
            <person name="Grigoriev I.V."/>
            <person name="Hibbett D.S."/>
            <person name="Martin F."/>
        </authorList>
    </citation>
    <scope>NUCLEOTIDE SEQUENCE [LARGE SCALE GENOMIC DNA]</scope>
    <source>
        <strain evidence="4">Zn</strain>
    </source>
</reference>
<dbReference type="HOGENOM" id="CLU_042941_2_3_1"/>
<feature type="transmembrane region" description="Helical" evidence="2">
    <location>
        <begin position="42"/>
        <end position="63"/>
    </location>
</feature>
<evidence type="ECO:0000313" key="4">
    <source>
        <dbReference type="Proteomes" id="UP000054321"/>
    </source>
</evidence>
<keyword evidence="2" id="KW-0472">Membrane</keyword>
<reference evidence="3 4" key="1">
    <citation type="submission" date="2014-04" db="EMBL/GenBank/DDBJ databases">
        <authorList>
            <consortium name="DOE Joint Genome Institute"/>
            <person name="Kuo A."/>
            <person name="Martino E."/>
            <person name="Perotto S."/>
            <person name="Kohler A."/>
            <person name="Nagy L.G."/>
            <person name="Floudas D."/>
            <person name="Copeland A."/>
            <person name="Barry K.W."/>
            <person name="Cichocki N."/>
            <person name="Veneault-Fourrey C."/>
            <person name="LaButti K."/>
            <person name="Lindquist E.A."/>
            <person name="Lipzen A."/>
            <person name="Lundell T."/>
            <person name="Morin E."/>
            <person name="Murat C."/>
            <person name="Sun H."/>
            <person name="Tunlid A."/>
            <person name="Henrissat B."/>
            <person name="Grigoriev I.V."/>
            <person name="Hibbett D.S."/>
            <person name="Martin F."/>
            <person name="Nordberg H.P."/>
            <person name="Cantor M.N."/>
            <person name="Hua S.X."/>
        </authorList>
    </citation>
    <scope>NUCLEOTIDE SEQUENCE [LARGE SCALE GENOMIC DNA]</scope>
    <source>
        <strain evidence="3 4">Zn</strain>
    </source>
</reference>
<dbReference type="GO" id="GO:0043386">
    <property type="term" value="P:mycotoxin biosynthetic process"/>
    <property type="evidence" value="ECO:0007669"/>
    <property type="project" value="InterPro"/>
</dbReference>
<dbReference type="Pfam" id="PF11807">
    <property type="entry name" value="UstYa"/>
    <property type="match status" value="1"/>
</dbReference>
<evidence type="ECO:0000256" key="1">
    <source>
        <dbReference type="ARBA" id="ARBA00035112"/>
    </source>
</evidence>
<gene>
    <name evidence="3" type="ORF">OIDMADRAFT_33637</name>
</gene>
<dbReference type="InterPro" id="IPR021765">
    <property type="entry name" value="UstYa-like"/>
</dbReference>
<evidence type="ECO:0000313" key="3">
    <source>
        <dbReference type="EMBL" id="KIM95535.1"/>
    </source>
</evidence>
<keyword evidence="2" id="KW-0812">Transmembrane</keyword>
<keyword evidence="2" id="KW-1133">Transmembrane helix</keyword>
<sequence length="245" mass="27539">MHFWNFLKEKREHLYGSLPTEITPEGKTLENTHSYVPQKRNIWAGAALPWTLCAILLITLAIVSHRMESSAANTELGAFESGFVTEIGKSCAYVPVWSKANSDVGPARAAIKLKKKRFYGGEQIDGNGSYSLTINPDAPNYLAPPSPELDALWSKEMLHDGTLGFAMFLPEEITTSEIHTQEKDLFNGRYMGQPSTSHALHCLNSIRKSLAREYYTEIHDDPERPYHISHRMHMGMNSLLFAPAF</sequence>
<dbReference type="PANTHER" id="PTHR33365:SF12">
    <property type="entry name" value="TAT PATHWAY SIGNAL SEQUENCE"/>
    <property type="match status" value="1"/>
</dbReference>
<dbReference type="OrthoDB" id="3687641at2759"/>
<dbReference type="Proteomes" id="UP000054321">
    <property type="component" value="Unassembled WGS sequence"/>
</dbReference>